<gene>
    <name evidence="1" type="ORF">VNO77_34180</name>
</gene>
<comment type="caution">
    <text evidence="1">The sequence shown here is derived from an EMBL/GenBank/DDBJ whole genome shotgun (WGS) entry which is preliminary data.</text>
</comment>
<organism evidence="1 2">
    <name type="scientific">Canavalia gladiata</name>
    <name type="common">Sword bean</name>
    <name type="synonym">Dolichos gladiatus</name>
    <dbReference type="NCBI Taxonomy" id="3824"/>
    <lineage>
        <taxon>Eukaryota</taxon>
        <taxon>Viridiplantae</taxon>
        <taxon>Streptophyta</taxon>
        <taxon>Embryophyta</taxon>
        <taxon>Tracheophyta</taxon>
        <taxon>Spermatophyta</taxon>
        <taxon>Magnoliopsida</taxon>
        <taxon>eudicotyledons</taxon>
        <taxon>Gunneridae</taxon>
        <taxon>Pentapetalae</taxon>
        <taxon>rosids</taxon>
        <taxon>fabids</taxon>
        <taxon>Fabales</taxon>
        <taxon>Fabaceae</taxon>
        <taxon>Papilionoideae</taxon>
        <taxon>50 kb inversion clade</taxon>
        <taxon>NPAAA clade</taxon>
        <taxon>indigoferoid/millettioid clade</taxon>
        <taxon>Phaseoleae</taxon>
        <taxon>Canavalia</taxon>
    </lineage>
</organism>
<dbReference type="AlphaFoldDB" id="A0AAN9KF47"/>
<dbReference type="Proteomes" id="UP001367508">
    <property type="component" value="Unassembled WGS sequence"/>
</dbReference>
<evidence type="ECO:0000313" key="2">
    <source>
        <dbReference type="Proteomes" id="UP001367508"/>
    </source>
</evidence>
<evidence type="ECO:0000313" key="1">
    <source>
        <dbReference type="EMBL" id="KAK7315616.1"/>
    </source>
</evidence>
<proteinExistence type="predicted"/>
<accession>A0AAN9KF47</accession>
<sequence>MATMGFEPVHLELWVTSGATSPSFQLVISTPEYLFNKSPFETVADYKHSFDYIHDDAEFIRDFIFSKYICGFEDRQALTEWPMMRGSGRPPSTNLENGYRRHLKTMAMLGDVKLCAIIALLDSYGSLMEAIAHDSLSTLVTPPCNCQYWIHDVM</sequence>
<protein>
    <submittedName>
        <fullName evidence="1">Uncharacterized protein</fullName>
    </submittedName>
</protein>
<dbReference type="EMBL" id="JAYMYQ010000008">
    <property type="protein sequence ID" value="KAK7315616.1"/>
    <property type="molecule type" value="Genomic_DNA"/>
</dbReference>
<name>A0AAN9KF47_CANGL</name>
<reference evidence="1 2" key="1">
    <citation type="submission" date="2024-01" db="EMBL/GenBank/DDBJ databases">
        <title>The genomes of 5 underutilized Papilionoideae crops provide insights into root nodulation and disease resistanc.</title>
        <authorList>
            <person name="Jiang F."/>
        </authorList>
    </citation>
    <scope>NUCLEOTIDE SEQUENCE [LARGE SCALE GENOMIC DNA]</scope>
    <source>
        <strain evidence="1">LVBAO_FW01</strain>
        <tissue evidence="1">Leaves</tissue>
    </source>
</reference>
<keyword evidence="2" id="KW-1185">Reference proteome</keyword>